<keyword evidence="5 7" id="KW-0408">Iron</keyword>
<dbReference type="InterPro" id="IPR050182">
    <property type="entry name" value="Cytochrome_P450_fam2"/>
</dbReference>
<dbReference type="STRING" id="947166.A0A1D1WC72"/>
<dbReference type="AlphaFoldDB" id="A0A1D1WC72"/>
<evidence type="ECO:0000256" key="8">
    <source>
        <dbReference type="RuleBase" id="RU000461"/>
    </source>
</evidence>
<dbReference type="GO" id="GO:0006082">
    <property type="term" value="P:organic acid metabolic process"/>
    <property type="evidence" value="ECO:0007669"/>
    <property type="project" value="TreeGrafter"/>
</dbReference>
<dbReference type="GO" id="GO:0020037">
    <property type="term" value="F:heme binding"/>
    <property type="evidence" value="ECO:0007669"/>
    <property type="project" value="InterPro"/>
</dbReference>
<dbReference type="PANTHER" id="PTHR24300">
    <property type="entry name" value="CYTOCHROME P450 508A4-RELATED"/>
    <property type="match status" value="1"/>
</dbReference>
<dbReference type="PRINTS" id="PR00385">
    <property type="entry name" value="P450"/>
</dbReference>
<dbReference type="Gene3D" id="1.10.630.10">
    <property type="entry name" value="Cytochrome P450"/>
    <property type="match status" value="1"/>
</dbReference>
<evidence type="ECO:0000313" key="11">
    <source>
        <dbReference type="Proteomes" id="UP000186922"/>
    </source>
</evidence>
<dbReference type="GO" id="GO:0005506">
    <property type="term" value="F:iron ion binding"/>
    <property type="evidence" value="ECO:0007669"/>
    <property type="project" value="InterPro"/>
</dbReference>
<protein>
    <recommendedName>
        <fullName evidence="12">Cytochrome P450</fullName>
    </recommendedName>
</protein>
<evidence type="ECO:0000256" key="3">
    <source>
        <dbReference type="ARBA" id="ARBA00022723"/>
    </source>
</evidence>
<dbReference type="GO" id="GO:0005737">
    <property type="term" value="C:cytoplasm"/>
    <property type="evidence" value="ECO:0007669"/>
    <property type="project" value="TreeGrafter"/>
</dbReference>
<dbReference type="OrthoDB" id="2789670at2759"/>
<dbReference type="InterPro" id="IPR017972">
    <property type="entry name" value="Cyt_P450_CS"/>
</dbReference>
<evidence type="ECO:0000313" key="10">
    <source>
        <dbReference type="EMBL" id="GAV09789.1"/>
    </source>
</evidence>
<comment type="caution">
    <text evidence="10">The sequence shown here is derived from an EMBL/GenBank/DDBJ whole genome shotgun (WGS) entry which is preliminary data.</text>
</comment>
<keyword evidence="6 8" id="KW-0503">Monooxygenase</keyword>
<keyword evidence="11" id="KW-1185">Reference proteome</keyword>
<name>A0A1D1WC72_RAMVA</name>
<dbReference type="InterPro" id="IPR036396">
    <property type="entry name" value="Cyt_P450_sf"/>
</dbReference>
<feature type="transmembrane region" description="Helical" evidence="9">
    <location>
        <begin position="6"/>
        <end position="25"/>
    </location>
</feature>
<dbReference type="InterPro" id="IPR001128">
    <property type="entry name" value="Cyt_P450"/>
</dbReference>
<evidence type="ECO:0000256" key="2">
    <source>
        <dbReference type="ARBA" id="ARBA00010617"/>
    </source>
</evidence>
<dbReference type="GO" id="GO:0008395">
    <property type="term" value="F:steroid hydroxylase activity"/>
    <property type="evidence" value="ECO:0007669"/>
    <property type="project" value="TreeGrafter"/>
</dbReference>
<evidence type="ECO:0000256" key="4">
    <source>
        <dbReference type="ARBA" id="ARBA00023002"/>
    </source>
</evidence>
<accession>A0A1D1WC72</accession>
<dbReference type="PRINTS" id="PR00463">
    <property type="entry name" value="EP450I"/>
</dbReference>
<keyword evidence="4 8" id="KW-0560">Oxidoreductase</keyword>
<evidence type="ECO:0000256" key="1">
    <source>
        <dbReference type="ARBA" id="ARBA00001971"/>
    </source>
</evidence>
<keyword evidence="9" id="KW-0812">Transmembrane</keyword>
<evidence type="ECO:0000256" key="5">
    <source>
        <dbReference type="ARBA" id="ARBA00023004"/>
    </source>
</evidence>
<dbReference type="GO" id="GO:0006805">
    <property type="term" value="P:xenobiotic metabolic process"/>
    <property type="evidence" value="ECO:0007669"/>
    <property type="project" value="TreeGrafter"/>
</dbReference>
<dbReference type="Pfam" id="PF00067">
    <property type="entry name" value="p450"/>
    <property type="match status" value="1"/>
</dbReference>
<keyword evidence="9" id="KW-1133">Transmembrane helix</keyword>
<organism evidence="10 11">
    <name type="scientific">Ramazzottius varieornatus</name>
    <name type="common">Water bear</name>
    <name type="synonym">Tardigrade</name>
    <dbReference type="NCBI Taxonomy" id="947166"/>
    <lineage>
        <taxon>Eukaryota</taxon>
        <taxon>Metazoa</taxon>
        <taxon>Ecdysozoa</taxon>
        <taxon>Tardigrada</taxon>
        <taxon>Eutardigrada</taxon>
        <taxon>Parachela</taxon>
        <taxon>Hypsibioidea</taxon>
        <taxon>Ramazzottiidae</taxon>
        <taxon>Ramazzottius</taxon>
    </lineage>
</organism>
<sequence>MIGFTLSFPSLLATVALLYAVYYWYRHRNIPGGPRGVPFIGYAPFFGRNPQDKFLTFKEKYGKMFSIYLGPRLTIVLNDYEAVKEAFLGQAEIFSGRSPGFVFEFLSLGEDGKTHGILLAEGEKLKKTRRFVLQSLRDLGMGKKRIQISILEEAAVLVDIFRKNADQPFNPLPTLTASVANVICALSWGRRYDHEDEDFKKILSGFDIIPTFLSQASVLLGYPMLRHLPGKLRRSWENLVIAVRWNQKFTDGIIEEHINEYQEGEPRDYVDAFVKQQRAEVAAGVDIENDESIFNKEELRKTVGSFFGAGSETTTMTLYWAILFMAHHQVVQKRVQKEIADNIPMGGPVTVEDKAKLPYVEAVCREIQRCANVTPLGVLRCNLEETTLLGYRIPKRSNIMVNFLAIFRDPALWDEPSRFMPERFLDKEGKLYEPPFFMPFSIGKRACIGESLARMEIFLFFSNILQNFNILPCEEFPLPSLEEYTTGISCRPLPYKIRLTTRETDPFHRV</sequence>
<keyword evidence="3 7" id="KW-0479">Metal-binding</keyword>
<reference evidence="10 11" key="1">
    <citation type="journal article" date="2016" name="Nat. Commun.">
        <title>Extremotolerant tardigrade genome and improved radiotolerance of human cultured cells by tardigrade-unique protein.</title>
        <authorList>
            <person name="Hashimoto T."/>
            <person name="Horikawa D.D."/>
            <person name="Saito Y."/>
            <person name="Kuwahara H."/>
            <person name="Kozuka-Hata H."/>
            <person name="Shin-I T."/>
            <person name="Minakuchi Y."/>
            <person name="Ohishi K."/>
            <person name="Motoyama A."/>
            <person name="Aizu T."/>
            <person name="Enomoto A."/>
            <person name="Kondo K."/>
            <person name="Tanaka S."/>
            <person name="Hara Y."/>
            <person name="Koshikawa S."/>
            <person name="Sagara H."/>
            <person name="Miura T."/>
            <person name="Yokobori S."/>
            <person name="Miyagawa K."/>
            <person name="Suzuki Y."/>
            <person name="Kubo T."/>
            <person name="Oyama M."/>
            <person name="Kohara Y."/>
            <person name="Fujiyama A."/>
            <person name="Arakawa K."/>
            <person name="Katayama T."/>
            <person name="Toyoda A."/>
            <person name="Kunieda T."/>
        </authorList>
    </citation>
    <scope>NUCLEOTIDE SEQUENCE [LARGE SCALE GENOMIC DNA]</scope>
    <source>
        <strain evidence="10 11">YOKOZUNA-1</strain>
    </source>
</reference>
<dbReference type="PANTHER" id="PTHR24300:SF403">
    <property type="entry name" value="CYTOCHROME P450 306A1"/>
    <property type="match status" value="1"/>
</dbReference>
<comment type="cofactor">
    <cofactor evidence="1 7">
        <name>heme</name>
        <dbReference type="ChEBI" id="CHEBI:30413"/>
    </cofactor>
</comment>
<dbReference type="EMBL" id="BDGG01000027">
    <property type="protein sequence ID" value="GAV09789.1"/>
    <property type="molecule type" value="Genomic_DNA"/>
</dbReference>
<keyword evidence="9" id="KW-0472">Membrane</keyword>
<dbReference type="Proteomes" id="UP000186922">
    <property type="component" value="Unassembled WGS sequence"/>
</dbReference>
<dbReference type="GO" id="GO:0016712">
    <property type="term" value="F:oxidoreductase activity, acting on paired donors, with incorporation or reduction of molecular oxygen, reduced flavin or flavoprotein as one donor, and incorporation of one atom of oxygen"/>
    <property type="evidence" value="ECO:0007669"/>
    <property type="project" value="TreeGrafter"/>
</dbReference>
<evidence type="ECO:0000256" key="7">
    <source>
        <dbReference type="PIRSR" id="PIRSR602401-1"/>
    </source>
</evidence>
<comment type="similarity">
    <text evidence="2 8">Belongs to the cytochrome P450 family.</text>
</comment>
<dbReference type="PROSITE" id="PS00086">
    <property type="entry name" value="CYTOCHROME_P450"/>
    <property type="match status" value="1"/>
</dbReference>
<dbReference type="InterPro" id="IPR002401">
    <property type="entry name" value="Cyt_P450_E_grp-I"/>
</dbReference>
<proteinExistence type="inferred from homology"/>
<gene>
    <name evidence="10" type="primary">RvY_19273-1</name>
    <name evidence="10" type="synonym">RvY_19273.1</name>
    <name evidence="10" type="ORF">RvY_19273</name>
</gene>
<dbReference type="FunFam" id="1.10.630.10:FF:000036">
    <property type="entry name" value="CYtochrome P450 family"/>
    <property type="match status" value="1"/>
</dbReference>
<evidence type="ECO:0000256" key="9">
    <source>
        <dbReference type="SAM" id="Phobius"/>
    </source>
</evidence>
<evidence type="ECO:0000256" key="6">
    <source>
        <dbReference type="ARBA" id="ARBA00023033"/>
    </source>
</evidence>
<keyword evidence="7 8" id="KW-0349">Heme</keyword>
<feature type="binding site" description="axial binding residue" evidence="7">
    <location>
        <position position="447"/>
    </location>
    <ligand>
        <name>heme</name>
        <dbReference type="ChEBI" id="CHEBI:30413"/>
    </ligand>
    <ligandPart>
        <name>Fe</name>
        <dbReference type="ChEBI" id="CHEBI:18248"/>
    </ligandPart>
</feature>
<evidence type="ECO:0008006" key="12">
    <source>
        <dbReference type="Google" id="ProtNLM"/>
    </source>
</evidence>
<dbReference type="SUPFAM" id="SSF48264">
    <property type="entry name" value="Cytochrome P450"/>
    <property type="match status" value="1"/>
</dbReference>